<sequence length="478" mass="53786">MPCLPSRRVAARHRTVALVRCEGGGMRRRTGQGVEPTLLRCSSPVRCRGSRPARRSSLPRVRGDRRPDRMRPGGQAALSPPRRRILPRLEAPPPPPVLSEDLLEDILLRVASPADLARATAVCRSFRRLITNPSFLRRHRSLYPPLLLGIFCDGIQPAAAPHPNAPAARSLANHAGFSFDYLPGESWQLCDVRDGRVLLERLLEHDEDSVVFSPELAVCDPVHRCFRLLPPIPQDLIAHVQVQGNKARYFEAFLVPSGHQEETSFKVIGRTHCEEKLAVFIFSSDSNLWRVGTSTSWADLGLTTPPDDFVLGWSQYEHGCFYCKIIWRDKLLKLDMNSMEFSTVDLPPGDNDEREVVIVEEGEEGRLGLFVLPRDGASVYYFTGMESKGEEENEWLVENTILLPRNCNIVGAFEGYIFLQGVQEDQGRVAAVCFSLEIKTLKIERINSIDILFVHNHPYFGYPPFMSPRRTEVVGLLS</sequence>
<dbReference type="Proteomes" id="UP000004995">
    <property type="component" value="Unassembled WGS sequence"/>
</dbReference>
<dbReference type="PANTHER" id="PTHR31264:SF3">
    <property type="entry name" value="OS07G0554100 PROTEIN"/>
    <property type="match status" value="1"/>
</dbReference>
<reference evidence="4" key="1">
    <citation type="journal article" date="2012" name="Nat. Biotechnol.">
        <title>Reference genome sequence of the model plant Setaria.</title>
        <authorList>
            <person name="Bennetzen J.L."/>
            <person name="Schmutz J."/>
            <person name="Wang H."/>
            <person name="Percifield R."/>
            <person name="Hawkins J."/>
            <person name="Pontaroli A.C."/>
            <person name="Estep M."/>
            <person name="Feng L."/>
            <person name="Vaughn J.N."/>
            <person name="Grimwood J."/>
            <person name="Jenkins J."/>
            <person name="Barry K."/>
            <person name="Lindquist E."/>
            <person name="Hellsten U."/>
            <person name="Deshpande S."/>
            <person name="Wang X."/>
            <person name="Wu X."/>
            <person name="Mitros T."/>
            <person name="Triplett J."/>
            <person name="Yang X."/>
            <person name="Ye C.Y."/>
            <person name="Mauro-Herrera M."/>
            <person name="Wang L."/>
            <person name="Li P."/>
            <person name="Sharma M."/>
            <person name="Sharma R."/>
            <person name="Ronald P.C."/>
            <person name="Panaud O."/>
            <person name="Kellogg E.A."/>
            <person name="Brutnell T.P."/>
            <person name="Doust A.N."/>
            <person name="Tuskan G.A."/>
            <person name="Rokhsar D."/>
            <person name="Devos K.M."/>
        </authorList>
    </citation>
    <scope>NUCLEOTIDE SEQUENCE [LARGE SCALE GENOMIC DNA]</scope>
    <source>
        <strain evidence="4">cv. Yugu1</strain>
    </source>
</reference>
<dbReference type="EMBL" id="AGNK02001287">
    <property type="status" value="NOT_ANNOTATED_CDS"/>
    <property type="molecule type" value="Genomic_DNA"/>
</dbReference>
<dbReference type="HOGENOM" id="CLU_037069_1_0_1"/>
<dbReference type="Gramene" id="KQL26196">
    <property type="protein sequence ID" value="KQL26196"/>
    <property type="gene ID" value="SETIT_032435mg"/>
</dbReference>
<dbReference type="InterPro" id="IPR001810">
    <property type="entry name" value="F-box_dom"/>
</dbReference>
<dbReference type="Pfam" id="PF23635">
    <property type="entry name" value="Beta-prop_AT5G49610-like"/>
    <property type="match status" value="1"/>
</dbReference>
<name>K4A0P5_SETIT</name>
<feature type="region of interest" description="Disordered" evidence="1">
    <location>
        <begin position="45"/>
        <end position="91"/>
    </location>
</feature>
<evidence type="ECO:0000313" key="3">
    <source>
        <dbReference type="EnsemblPlants" id="KQL26196"/>
    </source>
</evidence>
<dbReference type="EnsemblPlants" id="KQL26196">
    <property type="protein sequence ID" value="KQL26196"/>
    <property type="gene ID" value="SETIT_032435mg"/>
</dbReference>
<dbReference type="eggNOG" id="ENOG502R6MM">
    <property type="taxonomic scope" value="Eukaryota"/>
</dbReference>
<accession>K4A0P5</accession>
<dbReference type="STRING" id="4555.K4A0P5"/>
<dbReference type="SMART" id="SM00256">
    <property type="entry name" value="FBOX"/>
    <property type="match status" value="1"/>
</dbReference>
<dbReference type="InterPro" id="IPR056594">
    <property type="entry name" value="AT5G49610-like_b-prop"/>
</dbReference>
<dbReference type="InParanoid" id="K4A0P5"/>
<dbReference type="Pfam" id="PF12937">
    <property type="entry name" value="F-box-like"/>
    <property type="match status" value="1"/>
</dbReference>
<feature type="domain" description="F-box" evidence="2">
    <location>
        <begin position="98"/>
        <end position="139"/>
    </location>
</feature>
<reference evidence="3" key="2">
    <citation type="submission" date="2018-08" db="UniProtKB">
        <authorList>
            <consortium name="EnsemblPlants"/>
        </authorList>
    </citation>
    <scope>IDENTIFICATION</scope>
    <source>
        <strain evidence="3">Yugu1</strain>
    </source>
</reference>
<proteinExistence type="predicted"/>
<evidence type="ECO:0000259" key="2">
    <source>
        <dbReference type="SMART" id="SM00256"/>
    </source>
</evidence>
<dbReference type="AlphaFoldDB" id="K4A0P5"/>
<feature type="compositionally biased region" description="Basic and acidic residues" evidence="1">
    <location>
        <begin position="61"/>
        <end position="71"/>
    </location>
</feature>
<organism evidence="3 4">
    <name type="scientific">Setaria italica</name>
    <name type="common">Foxtail millet</name>
    <name type="synonym">Panicum italicum</name>
    <dbReference type="NCBI Taxonomy" id="4555"/>
    <lineage>
        <taxon>Eukaryota</taxon>
        <taxon>Viridiplantae</taxon>
        <taxon>Streptophyta</taxon>
        <taxon>Embryophyta</taxon>
        <taxon>Tracheophyta</taxon>
        <taxon>Spermatophyta</taxon>
        <taxon>Magnoliopsida</taxon>
        <taxon>Liliopsida</taxon>
        <taxon>Poales</taxon>
        <taxon>Poaceae</taxon>
        <taxon>PACMAD clade</taxon>
        <taxon>Panicoideae</taxon>
        <taxon>Panicodae</taxon>
        <taxon>Paniceae</taxon>
        <taxon>Cenchrinae</taxon>
        <taxon>Setaria</taxon>
    </lineage>
</organism>
<dbReference type="InterPro" id="IPR036047">
    <property type="entry name" value="F-box-like_dom_sf"/>
</dbReference>
<evidence type="ECO:0000313" key="4">
    <source>
        <dbReference type="Proteomes" id="UP000004995"/>
    </source>
</evidence>
<evidence type="ECO:0000256" key="1">
    <source>
        <dbReference type="SAM" id="MobiDB-lite"/>
    </source>
</evidence>
<dbReference type="SUPFAM" id="SSF81383">
    <property type="entry name" value="F-box domain"/>
    <property type="match status" value="1"/>
</dbReference>
<protein>
    <recommendedName>
        <fullName evidence="2">F-box domain-containing protein</fullName>
    </recommendedName>
</protein>
<dbReference type="Gene3D" id="1.20.1280.50">
    <property type="match status" value="1"/>
</dbReference>
<dbReference type="PANTHER" id="PTHR31264">
    <property type="entry name" value="OS07G0554500 PROTEIN-RELATED"/>
    <property type="match status" value="1"/>
</dbReference>
<keyword evidence="4" id="KW-1185">Reference proteome</keyword>